<dbReference type="InterPro" id="IPR036291">
    <property type="entry name" value="NAD(P)-bd_dom_sf"/>
</dbReference>
<gene>
    <name evidence="2" type="ORF">Pka01_76550</name>
</gene>
<dbReference type="SUPFAM" id="SSF51735">
    <property type="entry name" value="NAD(P)-binding Rossmann-fold domains"/>
    <property type="match status" value="1"/>
</dbReference>
<evidence type="ECO:0000259" key="1">
    <source>
        <dbReference type="SMART" id="SM00829"/>
    </source>
</evidence>
<accession>A0A8J3Q0V7</accession>
<dbReference type="InterPro" id="IPR050700">
    <property type="entry name" value="YIM1/Zinc_Alcohol_DH_Fams"/>
</dbReference>
<dbReference type="InterPro" id="IPR011032">
    <property type="entry name" value="GroES-like_sf"/>
</dbReference>
<evidence type="ECO:0000313" key="2">
    <source>
        <dbReference type="EMBL" id="GIG84528.1"/>
    </source>
</evidence>
<dbReference type="SMART" id="SM00829">
    <property type="entry name" value="PKS_ER"/>
    <property type="match status" value="1"/>
</dbReference>
<dbReference type="Gene3D" id="3.90.180.10">
    <property type="entry name" value="Medium-chain alcohol dehydrogenases, catalytic domain"/>
    <property type="match status" value="1"/>
</dbReference>
<dbReference type="Pfam" id="PF08240">
    <property type="entry name" value="ADH_N"/>
    <property type="match status" value="1"/>
</dbReference>
<name>A0A8J3Q0V7_9ACTN</name>
<dbReference type="SUPFAM" id="SSF50129">
    <property type="entry name" value="GroES-like"/>
    <property type="match status" value="1"/>
</dbReference>
<dbReference type="AlphaFoldDB" id="A0A8J3Q0V7"/>
<reference evidence="2 3" key="1">
    <citation type="submission" date="2021-01" db="EMBL/GenBank/DDBJ databases">
        <title>Whole genome shotgun sequence of Planotetraspora kaengkrachanensis NBRC 104272.</title>
        <authorList>
            <person name="Komaki H."/>
            <person name="Tamura T."/>
        </authorList>
    </citation>
    <scope>NUCLEOTIDE SEQUENCE [LARGE SCALE GENOMIC DNA]</scope>
    <source>
        <strain evidence="2 3">NBRC 104272</strain>
    </source>
</reference>
<evidence type="ECO:0000313" key="3">
    <source>
        <dbReference type="Proteomes" id="UP000630097"/>
    </source>
</evidence>
<dbReference type="Proteomes" id="UP000630097">
    <property type="component" value="Unassembled WGS sequence"/>
</dbReference>
<dbReference type="RefSeq" id="WP_203887794.1">
    <property type="nucleotide sequence ID" value="NZ_BAABHH010000035.1"/>
</dbReference>
<organism evidence="2 3">
    <name type="scientific">Planotetraspora kaengkrachanensis</name>
    <dbReference type="NCBI Taxonomy" id="575193"/>
    <lineage>
        <taxon>Bacteria</taxon>
        <taxon>Bacillati</taxon>
        <taxon>Actinomycetota</taxon>
        <taxon>Actinomycetes</taxon>
        <taxon>Streptosporangiales</taxon>
        <taxon>Streptosporangiaceae</taxon>
        <taxon>Planotetraspora</taxon>
    </lineage>
</organism>
<dbReference type="Pfam" id="PF13602">
    <property type="entry name" value="ADH_zinc_N_2"/>
    <property type="match status" value="1"/>
</dbReference>
<feature type="domain" description="Enoyl reductase (ER)" evidence="1">
    <location>
        <begin position="10"/>
        <end position="322"/>
    </location>
</feature>
<dbReference type="EMBL" id="BONV01000053">
    <property type="protein sequence ID" value="GIG84528.1"/>
    <property type="molecule type" value="Genomic_DNA"/>
</dbReference>
<dbReference type="Gene3D" id="3.40.50.720">
    <property type="entry name" value="NAD(P)-binding Rossmann-like Domain"/>
    <property type="match status" value="1"/>
</dbReference>
<dbReference type="PANTHER" id="PTHR11695">
    <property type="entry name" value="ALCOHOL DEHYDROGENASE RELATED"/>
    <property type="match status" value="1"/>
</dbReference>
<dbReference type="GO" id="GO:0016491">
    <property type="term" value="F:oxidoreductase activity"/>
    <property type="evidence" value="ECO:0007669"/>
    <property type="project" value="InterPro"/>
</dbReference>
<proteinExistence type="predicted"/>
<comment type="caution">
    <text evidence="2">The sequence shown here is derived from an EMBL/GenBank/DDBJ whole genome shotgun (WGS) entry which is preliminary data.</text>
</comment>
<sequence length="326" mass="34217">MKAIAQDVYGSADVLRLREVDRPPIGEDQVLVQVHAAGVDPGVWVCMTGRPYGARVAFGLTRPRVAVRGRALAGVVTAVGSGVTRFQPGDEVYGTTPSGSYAEYAAAPHKRLAPKPAKLSFEQAAAVPISGVTALEAVRDGGRVQPGQNVMVVGAAGGIGSYAVQIAKAFGARVTGVCSTGKVELVRSLGAEEVIDYTREEVDRDGPRHDVIIDTAGCRPLSLLRRALTPRGTLVLAGGGHDAGGLLGGYTRQLRAPFVSMFIGQHLRGLASKERAQELEELGRLIDAGTVTPVIDRTYPLGETPDAIRYLAQGHPAGKVVITLND</sequence>
<dbReference type="InterPro" id="IPR020843">
    <property type="entry name" value="ER"/>
</dbReference>
<keyword evidence="3" id="KW-1185">Reference proteome</keyword>
<dbReference type="PANTHER" id="PTHR11695:SF294">
    <property type="entry name" value="RETICULON-4-INTERACTING PROTEIN 1, MITOCHONDRIAL"/>
    <property type="match status" value="1"/>
</dbReference>
<dbReference type="InterPro" id="IPR013154">
    <property type="entry name" value="ADH-like_N"/>
</dbReference>
<dbReference type="CDD" id="cd08267">
    <property type="entry name" value="MDR1"/>
    <property type="match status" value="1"/>
</dbReference>
<protein>
    <submittedName>
        <fullName evidence="2">NADPH:quinone reductase</fullName>
    </submittedName>
</protein>